<dbReference type="EMBL" id="JAWLKI010000001">
    <property type="protein sequence ID" value="MDV6305766.1"/>
    <property type="molecule type" value="Genomic_DNA"/>
</dbReference>
<evidence type="ECO:0000313" key="2">
    <source>
        <dbReference type="Proteomes" id="UP001185779"/>
    </source>
</evidence>
<reference evidence="1 2" key="1">
    <citation type="submission" date="2023-10" db="EMBL/GenBank/DDBJ databases">
        <title>Development of a sustainable strategy for remediation of hydrocarbon-contaminated territories based on the waste exchange concept.</title>
        <authorList>
            <person name="Krivoruchko A."/>
        </authorList>
    </citation>
    <scope>NUCLEOTIDE SEQUENCE [LARGE SCALE GENOMIC DNA]</scope>
    <source>
        <strain evidence="1 2">IEGM 1266</strain>
    </source>
</reference>
<protein>
    <submittedName>
        <fullName evidence="1">Uncharacterized protein</fullName>
    </submittedName>
</protein>
<accession>A0ABU4D7Q9</accession>
<sequence length="50" mass="5415">MTTANPTPQQIADSLSRFLASVDDQQIEIKTSERAAIEGAIVALRLISDE</sequence>
<dbReference type="RefSeq" id="WP_157753383.1">
    <property type="nucleotide sequence ID" value="NZ_CP096596.1"/>
</dbReference>
<keyword evidence="2" id="KW-1185">Reference proteome</keyword>
<proteinExistence type="predicted"/>
<gene>
    <name evidence="1" type="ORF">R3P94_00130</name>
</gene>
<organism evidence="1 2">
    <name type="scientific">Gordonia amicalis</name>
    <dbReference type="NCBI Taxonomy" id="89053"/>
    <lineage>
        <taxon>Bacteria</taxon>
        <taxon>Bacillati</taxon>
        <taxon>Actinomycetota</taxon>
        <taxon>Actinomycetes</taxon>
        <taxon>Mycobacteriales</taxon>
        <taxon>Gordoniaceae</taxon>
        <taxon>Gordonia</taxon>
    </lineage>
</organism>
<name>A0ABU4D7Q9_9ACTN</name>
<evidence type="ECO:0000313" key="1">
    <source>
        <dbReference type="EMBL" id="MDV6305766.1"/>
    </source>
</evidence>
<comment type="caution">
    <text evidence="1">The sequence shown here is derived from an EMBL/GenBank/DDBJ whole genome shotgun (WGS) entry which is preliminary data.</text>
</comment>
<dbReference type="Proteomes" id="UP001185779">
    <property type="component" value="Unassembled WGS sequence"/>
</dbReference>